<evidence type="ECO:0000313" key="2">
    <source>
        <dbReference type="Proteomes" id="UP001060085"/>
    </source>
</evidence>
<proteinExistence type="predicted"/>
<dbReference type="EMBL" id="CM044701">
    <property type="protein sequence ID" value="KAI5682328.1"/>
    <property type="molecule type" value="Genomic_DNA"/>
</dbReference>
<name>A0ACC0CBH4_CATRO</name>
<dbReference type="Proteomes" id="UP001060085">
    <property type="component" value="Linkage Group LG01"/>
</dbReference>
<organism evidence="1 2">
    <name type="scientific">Catharanthus roseus</name>
    <name type="common">Madagascar periwinkle</name>
    <name type="synonym">Vinca rosea</name>
    <dbReference type="NCBI Taxonomy" id="4058"/>
    <lineage>
        <taxon>Eukaryota</taxon>
        <taxon>Viridiplantae</taxon>
        <taxon>Streptophyta</taxon>
        <taxon>Embryophyta</taxon>
        <taxon>Tracheophyta</taxon>
        <taxon>Spermatophyta</taxon>
        <taxon>Magnoliopsida</taxon>
        <taxon>eudicotyledons</taxon>
        <taxon>Gunneridae</taxon>
        <taxon>Pentapetalae</taxon>
        <taxon>asterids</taxon>
        <taxon>lamiids</taxon>
        <taxon>Gentianales</taxon>
        <taxon>Apocynaceae</taxon>
        <taxon>Rauvolfioideae</taxon>
        <taxon>Vinceae</taxon>
        <taxon>Catharanthinae</taxon>
        <taxon>Catharanthus</taxon>
    </lineage>
</organism>
<gene>
    <name evidence="1" type="ORF">M9H77_03556</name>
</gene>
<keyword evidence="2" id="KW-1185">Reference proteome</keyword>
<accession>A0ACC0CBH4</accession>
<protein>
    <submittedName>
        <fullName evidence="1">Uncharacterized protein</fullName>
    </submittedName>
</protein>
<comment type="caution">
    <text evidence="1">The sequence shown here is derived from an EMBL/GenBank/DDBJ whole genome shotgun (WGS) entry which is preliminary data.</text>
</comment>
<evidence type="ECO:0000313" key="1">
    <source>
        <dbReference type="EMBL" id="KAI5682328.1"/>
    </source>
</evidence>
<sequence>MEKVPAHVHPGPIVPDVLTRQHEHRSRLIWSGDHETCFNNLQCRHFGRNLFQSYGTAPRRLILREFTGSKTDDDLILRARGFIFLLLGGHMFPDFSGSLVHVRYISFLEDFEAISTYSWGNCKLSNPRVDYIRWYRDITRVYIGNPANHDIRTVGYQPAGVDRWMMTSMLQEIDDMASGMIQRPPSSPSQIASFAKKVQTINRKYMVSIGGGTLGCTPSQYDIQQIFPVQQSRRRPREPVPDRGARGVKKGARRLPGGGTRGDGAPVPPDMGRGGDADPGRGGERGERSRTRGRGNLGSSDHGDLFDNPDHSQPSFSLGLTPPTQSHPPTSYTSLFQAPPPPNTIGSSTPYMPISTASSSKTDEHDDQRTDVVTPAQQLGFGHHVGKKTTRFTPSDWP</sequence>
<reference evidence="2" key="1">
    <citation type="journal article" date="2023" name="Nat. Plants">
        <title>Single-cell RNA sequencing provides a high-resolution roadmap for understanding the multicellular compartmentation of specialized metabolism.</title>
        <authorList>
            <person name="Sun S."/>
            <person name="Shen X."/>
            <person name="Li Y."/>
            <person name="Li Y."/>
            <person name="Wang S."/>
            <person name="Li R."/>
            <person name="Zhang H."/>
            <person name="Shen G."/>
            <person name="Guo B."/>
            <person name="Wei J."/>
            <person name="Xu J."/>
            <person name="St-Pierre B."/>
            <person name="Chen S."/>
            <person name="Sun C."/>
        </authorList>
    </citation>
    <scope>NUCLEOTIDE SEQUENCE [LARGE SCALE GENOMIC DNA]</scope>
</reference>